<dbReference type="InterPro" id="IPR002798">
    <property type="entry name" value="SpoIIM-like"/>
</dbReference>
<evidence type="ECO:0008006" key="4">
    <source>
        <dbReference type="Google" id="ProtNLM"/>
    </source>
</evidence>
<feature type="transmembrane region" description="Helical" evidence="1">
    <location>
        <begin position="297"/>
        <end position="316"/>
    </location>
</feature>
<dbReference type="eggNOG" id="COG1300">
    <property type="taxonomic scope" value="Bacteria"/>
</dbReference>
<evidence type="ECO:0000313" key="3">
    <source>
        <dbReference type="Proteomes" id="UP000010164"/>
    </source>
</evidence>
<feature type="transmembrane region" description="Helical" evidence="1">
    <location>
        <begin position="271"/>
        <end position="291"/>
    </location>
</feature>
<dbReference type="PATRIC" id="fig|1177179.3.peg.1233"/>
<feature type="transmembrane region" description="Helical" evidence="1">
    <location>
        <begin position="203"/>
        <end position="226"/>
    </location>
</feature>
<keyword evidence="3" id="KW-1185">Reference proteome</keyword>
<evidence type="ECO:0000313" key="2">
    <source>
        <dbReference type="EMBL" id="EKF75009.1"/>
    </source>
</evidence>
<dbReference type="EMBL" id="AMRJ01000006">
    <property type="protein sequence ID" value="EKF75009.1"/>
    <property type="molecule type" value="Genomic_DNA"/>
</dbReference>
<dbReference type="Proteomes" id="UP000010164">
    <property type="component" value="Unassembled WGS sequence"/>
</dbReference>
<accession>L0WE62</accession>
<feature type="transmembrane region" description="Helical" evidence="1">
    <location>
        <begin position="104"/>
        <end position="126"/>
    </location>
</feature>
<reference evidence="2 3" key="1">
    <citation type="journal article" date="2012" name="J. Bacteriol.">
        <title>Genome Sequence of the Alkane-Degrading Bacterium Alcanivorax hongdengensis Type Strain A-11-3.</title>
        <authorList>
            <person name="Lai Q."/>
            <person name="Shao Z."/>
        </authorList>
    </citation>
    <scope>NUCLEOTIDE SEQUENCE [LARGE SCALE GENOMIC DNA]</scope>
    <source>
        <strain evidence="2 3">A-11-3</strain>
    </source>
</reference>
<organism evidence="2 3">
    <name type="scientific">Alcanivorax hongdengensis A-11-3</name>
    <dbReference type="NCBI Taxonomy" id="1177179"/>
    <lineage>
        <taxon>Bacteria</taxon>
        <taxon>Pseudomonadati</taxon>
        <taxon>Pseudomonadota</taxon>
        <taxon>Gammaproteobacteria</taxon>
        <taxon>Oceanospirillales</taxon>
        <taxon>Alcanivoracaceae</taxon>
        <taxon>Alcanivorax</taxon>
    </lineage>
</organism>
<keyword evidence="1" id="KW-1133">Transmembrane helix</keyword>
<sequence length="326" mass="36563">MKQAQFEQRYRPHWQALEAQLDQLESLHVSKRKRLPLDDFLAGYRGLCHQLALSGERGYSLELQDYLNDLVMRAHRQLYRYNPPFLSRLAAFFSRDFPRAVRRLWRWHLVSMLCFALSLGFVWALVQNNPDMIYTMMGDQAITQIEDMYLPDRTADRHRDSGDDVMMFGHYIRNNIGIGFSTFSGGLLLGIGALFVEVFNGAFFGAIAAHLINAGAAKPFFTFVIAHGAPELTAIMLAGGAGLRLGWSILAPGALSRMDALRQAASDALPIMYGVFSLLLLAAFIEAFWSPRQLDASIKYSVGAACWALLYLYLFFGGRTRGAGES</sequence>
<keyword evidence="1" id="KW-0812">Transmembrane</keyword>
<proteinExistence type="predicted"/>
<dbReference type="STRING" id="1177179.A11A3_06131"/>
<feature type="transmembrane region" description="Helical" evidence="1">
    <location>
        <begin position="176"/>
        <end position="196"/>
    </location>
</feature>
<dbReference type="AlphaFoldDB" id="L0WE62"/>
<keyword evidence="1" id="KW-0472">Membrane</keyword>
<dbReference type="PANTHER" id="PTHR35337:SF1">
    <property type="entry name" value="SLR1478 PROTEIN"/>
    <property type="match status" value="1"/>
</dbReference>
<feature type="transmembrane region" description="Helical" evidence="1">
    <location>
        <begin position="232"/>
        <end position="250"/>
    </location>
</feature>
<dbReference type="RefSeq" id="WP_008928410.1">
    <property type="nucleotide sequence ID" value="NZ_AMRJ01000006.1"/>
</dbReference>
<name>L0WE62_9GAMM</name>
<dbReference type="PANTHER" id="PTHR35337">
    <property type="entry name" value="SLR1478 PROTEIN"/>
    <property type="match status" value="1"/>
</dbReference>
<comment type="caution">
    <text evidence="2">The sequence shown here is derived from an EMBL/GenBank/DDBJ whole genome shotgun (WGS) entry which is preliminary data.</text>
</comment>
<evidence type="ECO:0000256" key="1">
    <source>
        <dbReference type="SAM" id="Phobius"/>
    </source>
</evidence>
<dbReference type="Pfam" id="PF01944">
    <property type="entry name" value="SpoIIM"/>
    <property type="match status" value="1"/>
</dbReference>
<protein>
    <recommendedName>
        <fullName evidence="4">Integral membrane protein</fullName>
    </recommendedName>
</protein>
<dbReference type="OrthoDB" id="9792847at2"/>
<gene>
    <name evidence="2" type="ORF">A11A3_06131</name>
</gene>